<dbReference type="GO" id="GO:0005886">
    <property type="term" value="C:plasma membrane"/>
    <property type="evidence" value="ECO:0007669"/>
    <property type="project" value="UniProtKB-SubCell"/>
</dbReference>
<evidence type="ECO:0000256" key="4">
    <source>
        <dbReference type="ARBA" id="ARBA00022475"/>
    </source>
</evidence>
<reference evidence="10 12" key="1">
    <citation type="submission" date="2015-03" db="EMBL/GenBank/DDBJ databases">
        <authorList>
            <person name="Lepp D."/>
            <person name="Hassan Y.I."/>
            <person name="Li X.-Z."/>
            <person name="Zhou T."/>
        </authorList>
    </citation>
    <scope>NUCLEOTIDE SEQUENCE [LARGE SCALE GENOMIC DNA]</scope>
    <source>
        <strain evidence="10 12">Cr7-05</strain>
    </source>
</reference>
<dbReference type="OrthoDB" id="63984at2"/>
<dbReference type="PANTHER" id="PTHR43271:SF1">
    <property type="entry name" value="INNER MEMBRANE TRANSPORT PROTEIN YNFM"/>
    <property type="match status" value="1"/>
</dbReference>
<evidence type="ECO:0000313" key="10">
    <source>
        <dbReference type="EMBL" id="KKC34633.1"/>
    </source>
</evidence>
<sequence length="410" mass="43203">MTTSSVIRRGTPAFLRANVAFFLSAFAIFASLYSVQPLLPIFAAEFGLDAGTSSLSLSVTTATLAVALLFASLVADRLGRKTLMVWAILLTAALGLLLPLAPNWYALLAIRTLMGLTLSGLPAVAMVYLAEEMDPDALGFSMGLYIGGTAIGGMAGRLLSGVLADWIGWRPALLVLGVAIAAAAIAVVLLLPTPHNSARTRLGLRDLARLIRLQFNDAGLPWLFASAFLLMGSFVTLYNYAGFRLALPPFNLSHSAIAAIFVVYLLGSISSTWAGGLAQRLGRRKVYWILVLTMTIGVFLTLIPSTPIIIAGLAIATIGYFAAHGIASAWVARRALVGRAQASAIYLFAYYLGSSVLGTLGGYAWVAWGWNGVMLVSGGAAIAALLVAFRMVQLPPLPVPELPPEPPTAV</sequence>
<feature type="transmembrane region" description="Helical" evidence="8">
    <location>
        <begin position="286"/>
        <end position="303"/>
    </location>
</feature>
<feature type="transmembrane region" description="Helical" evidence="8">
    <location>
        <begin position="372"/>
        <end position="392"/>
    </location>
</feature>
<dbReference type="AlphaFoldDB" id="A0A0F5Q164"/>
<accession>A0A0F5Q164</accession>
<dbReference type="Gene3D" id="1.20.1250.20">
    <property type="entry name" value="MFS general substrate transporter like domains"/>
    <property type="match status" value="1"/>
</dbReference>
<keyword evidence="4" id="KW-1003">Cell membrane</keyword>
<dbReference type="SUPFAM" id="SSF103473">
    <property type="entry name" value="MFS general substrate transporter"/>
    <property type="match status" value="1"/>
</dbReference>
<dbReference type="InterPro" id="IPR036259">
    <property type="entry name" value="MFS_trans_sf"/>
</dbReference>
<dbReference type="RefSeq" id="WP_046169326.1">
    <property type="nucleotide sequence ID" value="NZ_FOMB01000017.1"/>
</dbReference>
<feature type="transmembrane region" description="Helical" evidence="8">
    <location>
        <begin position="171"/>
        <end position="191"/>
    </location>
</feature>
<dbReference type="GO" id="GO:0022857">
    <property type="term" value="F:transmembrane transporter activity"/>
    <property type="evidence" value="ECO:0007669"/>
    <property type="project" value="InterPro"/>
</dbReference>
<evidence type="ECO:0000256" key="8">
    <source>
        <dbReference type="SAM" id="Phobius"/>
    </source>
</evidence>
<dbReference type="CDD" id="cd17324">
    <property type="entry name" value="MFS_NepI_like"/>
    <property type="match status" value="1"/>
</dbReference>
<keyword evidence="3" id="KW-0813">Transport</keyword>
<evidence type="ECO:0000256" key="3">
    <source>
        <dbReference type="ARBA" id="ARBA00022448"/>
    </source>
</evidence>
<evidence type="ECO:0000256" key="6">
    <source>
        <dbReference type="ARBA" id="ARBA00022989"/>
    </source>
</evidence>
<keyword evidence="12" id="KW-1185">Reference proteome</keyword>
<dbReference type="InterPro" id="IPR005829">
    <property type="entry name" value="Sugar_transporter_CS"/>
</dbReference>
<dbReference type="STRING" id="728005.SAMN04488059_11770"/>
<protein>
    <submittedName>
        <fullName evidence="11">MFS transporter, YNFM family, putative membrane transport protein</fullName>
    </submittedName>
    <submittedName>
        <fullName evidence="10">Membrane protein</fullName>
    </submittedName>
</protein>
<feature type="transmembrane region" description="Helical" evidence="8">
    <location>
        <begin position="252"/>
        <end position="274"/>
    </location>
</feature>
<gene>
    <name evidence="11" type="ORF">SAMN04488059_11770</name>
    <name evidence="10" type="ORF">WH91_01940</name>
</gene>
<dbReference type="EMBL" id="LAPV01000011">
    <property type="protein sequence ID" value="KKC34633.1"/>
    <property type="molecule type" value="Genomic_DNA"/>
</dbReference>
<evidence type="ECO:0000259" key="9">
    <source>
        <dbReference type="PROSITE" id="PS50850"/>
    </source>
</evidence>
<feature type="transmembrane region" description="Helical" evidence="8">
    <location>
        <begin position="344"/>
        <end position="366"/>
    </location>
</feature>
<dbReference type="EMBL" id="FOMB01000017">
    <property type="protein sequence ID" value="SFD01293.1"/>
    <property type="molecule type" value="Genomic_DNA"/>
</dbReference>
<comment type="similarity">
    <text evidence="2">Belongs to the major facilitator superfamily.</text>
</comment>
<dbReference type="PANTHER" id="PTHR43271">
    <property type="entry name" value="BLL2771 PROTEIN"/>
    <property type="match status" value="1"/>
</dbReference>
<organism evidence="11 13">
    <name type="scientific">Devosia psychrophila</name>
    <dbReference type="NCBI Taxonomy" id="728005"/>
    <lineage>
        <taxon>Bacteria</taxon>
        <taxon>Pseudomonadati</taxon>
        <taxon>Pseudomonadota</taxon>
        <taxon>Alphaproteobacteria</taxon>
        <taxon>Hyphomicrobiales</taxon>
        <taxon>Devosiaceae</taxon>
        <taxon>Devosia</taxon>
    </lineage>
</organism>
<proteinExistence type="inferred from homology"/>
<feature type="transmembrane region" description="Helical" evidence="8">
    <location>
        <begin position="137"/>
        <end position="159"/>
    </location>
</feature>
<evidence type="ECO:0000313" key="12">
    <source>
        <dbReference type="Proteomes" id="UP000033519"/>
    </source>
</evidence>
<dbReference type="PROSITE" id="PS50850">
    <property type="entry name" value="MFS"/>
    <property type="match status" value="1"/>
</dbReference>
<evidence type="ECO:0000313" key="11">
    <source>
        <dbReference type="EMBL" id="SFD01293.1"/>
    </source>
</evidence>
<evidence type="ECO:0000256" key="7">
    <source>
        <dbReference type="ARBA" id="ARBA00023136"/>
    </source>
</evidence>
<keyword evidence="6 8" id="KW-1133">Transmembrane helix</keyword>
<dbReference type="Pfam" id="PF07690">
    <property type="entry name" value="MFS_1"/>
    <property type="match status" value="1"/>
</dbReference>
<evidence type="ECO:0000256" key="5">
    <source>
        <dbReference type="ARBA" id="ARBA00022692"/>
    </source>
</evidence>
<dbReference type="PROSITE" id="PS00216">
    <property type="entry name" value="SUGAR_TRANSPORT_1"/>
    <property type="match status" value="1"/>
</dbReference>
<keyword evidence="5 8" id="KW-0812">Transmembrane</keyword>
<feature type="transmembrane region" description="Helical" evidence="8">
    <location>
        <begin position="219"/>
        <end position="240"/>
    </location>
</feature>
<feature type="transmembrane region" description="Helical" evidence="8">
    <location>
        <begin position="82"/>
        <end position="102"/>
    </location>
</feature>
<name>A0A0F5Q164_9HYPH</name>
<evidence type="ECO:0000256" key="1">
    <source>
        <dbReference type="ARBA" id="ARBA00004651"/>
    </source>
</evidence>
<dbReference type="InterPro" id="IPR011701">
    <property type="entry name" value="MFS"/>
</dbReference>
<dbReference type="Proteomes" id="UP000182258">
    <property type="component" value="Unassembled WGS sequence"/>
</dbReference>
<reference evidence="11 13" key="2">
    <citation type="submission" date="2016-10" db="EMBL/GenBank/DDBJ databases">
        <authorList>
            <person name="de Groot N.N."/>
        </authorList>
    </citation>
    <scope>NUCLEOTIDE SEQUENCE [LARGE SCALE GENOMIC DNA]</scope>
    <source>
        <strain evidence="11 13">CGMCC 1.10210</strain>
    </source>
</reference>
<dbReference type="Proteomes" id="UP000033519">
    <property type="component" value="Unassembled WGS sequence"/>
</dbReference>
<feature type="transmembrane region" description="Helical" evidence="8">
    <location>
        <begin position="309"/>
        <end position="332"/>
    </location>
</feature>
<feature type="domain" description="Major facilitator superfamily (MFS) profile" evidence="9">
    <location>
        <begin position="13"/>
        <end position="396"/>
    </location>
</feature>
<evidence type="ECO:0000256" key="2">
    <source>
        <dbReference type="ARBA" id="ARBA00008335"/>
    </source>
</evidence>
<comment type="subcellular location">
    <subcellularLocation>
        <location evidence="1">Cell membrane</location>
        <topology evidence="1">Multi-pass membrane protein</topology>
    </subcellularLocation>
</comment>
<dbReference type="PATRIC" id="fig|728005.3.peg.150"/>
<feature type="transmembrane region" description="Helical" evidence="8">
    <location>
        <begin position="12"/>
        <end position="35"/>
    </location>
</feature>
<feature type="transmembrane region" description="Helical" evidence="8">
    <location>
        <begin position="55"/>
        <end position="75"/>
    </location>
</feature>
<feature type="transmembrane region" description="Helical" evidence="8">
    <location>
        <begin position="108"/>
        <end position="130"/>
    </location>
</feature>
<evidence type="ECO:0000313" key="13">
    <source>
        <dbReference type="Proteomes" id="UP000182258"/>
    </source>
</evidence>
<dbReference type="InterPro" id="IPR020846">
    <property type="entry name" value="MFS_dom"/>
</dbReference>
<keyword evidence="7 8" id="KW-0472">Membrane</keyword>